<keyword evidence="4" id="KW-0812">Transmembrane</keyword>
<dbReference type="STRING" id="207559.Dde_2772"/>
<dbReference type="EMBL" id="CP000112">
    <property type="protein sequence ID" value="ABB39568.1"/>
    <property type="molecule type" value="Genomic_DNA"/>
</dbReference>
<dbReference type="Proteomes" id="UP000002710">
    <property type="component" value="Chromosome"/>
</dbReference>
<sequence>MPDYQAGLCAIVKDEDLYLEEWLHYHRLLGFEHFILFDNESARPLRDTLRHHIESGLVTVHEVAGRSMQIPSYRQCLQQHGARFRWLAFFDLDEFLVLKAHQDVRLFLAEYNDYAAVALHWVPFGSGGHIVRPHGLVIENYTQTLRDEQKRLHVKCIVRPDRTTDVRDPHCFRFCAGSHCVDENRMPVTNALAPFTAGTAQLNHYHYKSQQDYEEKMNKGRADNFALSSSRSLQEFYEQAAEDGAKDYTALRRAPLVHAAVKGPLTSATQRITLRQVNGMKLYEIVEHIRDSLTRGDAAGALLYVILAEERYGQVPEYLHAATLALLAAGRPEAALATACTLIRVQPSAPSYYQLFLTQLKNGQKEAAAATGLYLKHTYAIFNMPPDATLAELQRHDKALGLGIWPADAATV</sequence>
<evidence type="ECO:0000256" key="1">
    <source>
        <dbReference type="ARBA" id="ARBA00004167"/>
    </source>
</evidence>
<evidence type="ECO:0000256" key="6">
    <source>
        <dbReference type="ARBA" id="ARBA00023136"/>
    </source>
</evidence>
<dbReference type="HOGENOM" id="CLU_677432_0_0_7"/>
<keyword evidence="8" id="KW-1185">Reference proteome</keyword>
<reference evidence="7 8" key="1">
    <citation type="journal article" date="2011" name="J. Bacteriol.">
        <title>Complete genome sequence and updated annotation of Desulfovibrio alaskensis G20.</title>
        <authorList>
            <person name="Hauser L.J."/>
            <person name="Land M.L."/>
            <person name="Brown S.D."/>
            <person name="Larimer F."/>
            <person name="Keller K.L."/>
            <person name="Rapp-Giles B.J."/>
            <person name="Price M.N."/>
            <person name="Lin M."/>
            <person name="Bruce D.C."/>
            <person name="Detter J.C."/>
            <person name="Tapia R."/>
            <person name="Han C.S."/>
            <person name="Goodwin L.A."/>
            <person name="Cheng J.F."/>
            <person name="Pitluck S."/>
            <person name="Copeland A."/>
            <person name="Lucas S."/>
            <person name="Nolan M."/>
            <person name="Lapidus A.L."/>
            <person name="Palumbo A.V."/>
            <person name="Wall J.D."/>
        </authorList>
    </citation>
    <scope>NUCLEOTIDE SEQUENCE [LARGE SCALE GENOMIC DNA]</scope>
    <source>
        <strain evidence="8">ATCC BAA 1058 / DSM 17464 / G20</strain>
    </source>
</reference>
<comment type="subcellular location">
    <subcellularLocation>
        <location evidence="1">Membrane</location>
        <topology evidence="1">Single-pass membrane protein</topology>
    </subcellularLocation>
</comment>
<keyword evidence="3" id="KW-0808">Transferase</keyword>
<accession>Q30XM8</accession>
<keyword evidence="5" id="KW-1133">Transmembrane helix</keyword>
<evidence type="ECO:0000256" key="3">
    <source>
        <dbReference type="ARBA" id="ARBA00022679"/>
    </source>
</evidence>
<keyword evidence="6" id="KW-0472">Membrane</keyword>
<evidence type="ECO:0000313" key="8">
    <source>
        <dbReference type="Proteomes" id="UP000002710"/>
    </source>
</evidence>
<evidence type="ECO:0008006" key="9">
    <source>
        <dbReference type="Google" id="ProtNLM"/>
    </source>
</evidence>
<dbReference type="GO" id="GO:0016757">
    <property type="term" value="F:glycosyltransferase activity"/>
    <property type="evidence" value="ECO:0007669"/>
    <property type="project" value="UniProtKB-KW"/>
</dbReference>
<dbReference type="Pfam" id="PF01697">
    <property type="entry name" value="Glyco_transf_92"/>
    <property type="match status" value="1"/>
</dbReference>
<dbReference type="AlphaFoldDB" id="Q30XM8"/>
<evidence type="ECO:0000256" key="5">
    <source>
        <dbReference type="ARBA" id="ARBA00022989"/>
    </source>
</evidence>
<dbReference type="CAZy" id="GT2">
    <property type="family name" value="Glycosyltransferase Family 2"/>
</dbReference>
<evidence type="ECO:0000313" key="7">
    <source>
        <dbReference type="EMBL" id="ABB39568.1"/>
    </source>
</evidence>
<dbReference type="GO" id="GO:0016020">
    <property type="term" value="C:membrane"/>
    <property type="evidence" value="ECO:0007669"/>
    <property type="project" value="UniProtKB-SubCell"/>
</dbReference>
<proteinExistence type="predicted"/>
<organism evidence="7 8">
    <name type="scientific">Oleidesulfovibrio alaskensis (strain ATCC BAA-1058 / DSM 17464 / G20)</name>
    <name type="common">Desulfovibrio alaskensis</name>
    <dbReference type="NCBI Taxonomy" id="207559"/>
    <lineage>
        <taxon>Bacteria</taxon>
        <taxon>Pseudomonadati</taxon>
        <taxon>Thermodesulfobacteriota</taxon>
        <taxon>Desulfovibrionia</taxon>
        <taxon>Desulfovibrionales</taxon>
        <taxon>Desulfovibrionaceae</taxon>
        <taxon>Oleidesulfovibrio</taxon>
    </lineage>
</organism>
<dbReference type="PANTHER" id="PTHR21461">
    <property type="entry name" value="GLYCOSYLTRANSFERASE FAMILY 92 PROTEIN"/>
    <property type="match status" value="1"/>
</dbReference>
<dbReference type="RefSeq" id="WP_011368587.1">
    <property type="nucleotide sequence ID" value="NC_007519.1"/>
</dbReference>
<dbReference type="KEGG" id="dde:Dde_2772"/>
<keyword evidence="2" id="KW-0328">Glycosyltransferase</keyword>
<dbReference type="InterPro" id="IPR008166">
    <property type="entry name" value="Glyco_transf_92"/>
</dbReference>
<evidence type="ECO:0000256" key="2">
    <source>
        <dbReference type="ARBA" id="ARBA00022676"/>
    </source>
</evidence>
<protein>
    <recommendedName>
        <fullName evidence="9">Glycosyl transferase family 2</fullName>
    </recommendedName>
</protein>
<dbReference type="GO" id="GO:0005737">
    <property type="term" value="C:cytoplasm"/>
    <property type="evidence" value="ECO:0007669"/>
    <property type="project" value="TreeGrafter"/>
</dbReference>
<name>Q30XM8_OLEA2</name>
<dbReference type="eggNOG" id="COG0463">
    <property type="taxonomic scope" value="Bacteria"/>
</dbReference>
<gene>
    <name evidence="7" type="ordered locus">Dde_2772</name>
</gene>
<dbReference type="PANTHER" id="PTHR21461:SF69">
    <property type="entry name" value="GLYCOSYLTRANSFERASE FAMILY 92 PROTEIN"/>
    <property type="match status" value="1"/>
</dbReference>
<evidence type="ECO:0000256" key="4">
    <source>
        <dbReference type="ARBA" id="ARBA00022692"/>
    </source>
</evidence>